<protein>
    <submittedName>
        <fullName evidence="1">Uncharacterized protein</fullName>
    </submittedName>
</protein>
<sequence>MQPDRKSRMNISINRHFEPIPSLRARIILSWVMSENLLYDKED</sequence>
<evidence type="ECO:0000313" key="1">
    <source>
        <dbReference type="EMBL" id="CAA9245901.1"/>
    </source>
</evidence>
<reference evidence="1" key="1">
    <citation type="submission" date="2020-02" db="EMBL/GenBank/DDBJ databases">
        <authorList>
            <person name="Meier V. D."/>
        </authorList>
    </citation>
    <scope>NUCLEOTIDE SEQUENCE</scope>
    <source>
        <strain evidence="1">AVDCRST_MAG92</strain>
    </source>
</reference>
<organism evidence="1">
    <name type="scientific">uncultured Coleofasciculus sp</name>
    <dbReference type="NCBI Taxonomy" id="1267456"/>
    <lineage>
        <taxon>Bacteria</taxon>
        <taxon>Bacillati</taxon>
        <taxon>Cyanobacteriota</taxon>
        <taxon>Cyanophyceae</taxon>
        <taxon>Coleofasciculales</taxon>
        <taxon>Coleofasciculaceae</taxon>
        <taxon>Coleofasciculus</taxon>
        <taxon>environmental samples</taxon>
    </lineage>
</organism>
<name>A0A6J4IBR3_9CYAN</name>
<gene>
    <name evidence="1" type="ORF">AVDCRST_MAG92-1772</name>
</gene>
<dbReference type="EMBL" id="CADCTM010000262">
    <property type="protein sequence ID" value="CAA9245901.1"/>
    <property type="molecule type" value="Genomic_DNA"/>
</dbReference>
<proteinExistence type="predicted"/>
<dbReference type="AlphaFoldDB" id="A0A6J4IBR3"/>
<accession>A0A6J4IBR3</accession>